<feature type="region of interest" description="Disordered" evidence="10">
    <location>
        <begin position="330"/>
        <end position="361"/>
    </location>
</feature>
<comment type="caution">
    <text evidence="12">The sequence shown here is derived from an EMBL/GenBank/DDBJ whole genome shotgun (WGS) entry which is preliminary data.</text>
</comment>
<accession>A0A2A2LHJ9</accession>
<evidence type="ECO:0000256" key="9">
    <source>
        <dbReference type="PROSITE-ProRule" id="PRU00094"/>
    </source>
</evidence>
<feature type="compositionally biased region" description="Low complexity" evidence="10">
    <location>
        <begin position="180"/>
        <end position="212"/>
    </location>
</feature>
<dbReference type="PANTHER" id="PTHR10071:SF281">
    <property type="entry name" value="BOX A-BINDING FACTOR-RELATED"/>
    <property type="match status" value="1"/>
</dbReference>
<dbReference type="PROSITE" id="PS50114">
    <property type="entry name" value="GATA_ZN_FINGER_2"/>
    <property type="match status" value="2"/>
</dbReference>
<dbReference type="EMBL" id="LIAE01006744">
    <property type="protein sequence ID" value="PAV85726.1"/>
    <property type="molecule type" value="Genomic_DNA"/>
</dbReference>
<evidence type="ECO:0000313" key="12">
    <source>
        <dbReference type="EMBL" id="PAV85726.1"/>
    </source>
</evidence>
<gene>
    <name evidence="12" type="ORF">WR25_17864</name>
</gene>
<evidence type="ECO:0000256" key="1">
    <source>
        <dbReference type="ARBA" id="ARBA00004123"/>
    </source>
</evidence>
<dbReference type="FunFam" id="3.30.50.10:FF:000032">
    <property type="entry name" value="Transcription factor GATA-3"/>
    <property type="match status" value="1"/>
</dbReference>
<keyword evidence="5" id="KW-0805">Transcription regulation</keyword>
<evidence type="ECO:0000256" key="2">
    <source>
        <dbReference type="ARBA" id="ARBA00022723"/>
    </source>
</evidence>
<dbReference type="STRING" id="2018661.A0A2A2LHJ9"/>
<dbReference type="Pfam" id="PF00320">
    <property type="entry name" value="GATA"/>
    <property type="match status" value="2"/>
</dbReference>
<keyword evidence="7" id="KW-0804">Transcription</keyword>
<dbReference type="GO" id="GO:0008270">
    <property type="term" value="F:zinc ion binding"/>
    <property type="evidence" value="ECO:0007669"/>
    <property type="project" value="UniProtKB-KW"/>
</dbReference>
<dbReference type="PROSITE" id="PS00344">
    <property type="entry name" value="GATA_ZN_FINGER_1"/>
    <property type="match status" value="1"/>
</dbReference>
<evidence type="ECO:0000256" key="6">
    <source>
        <dbReference type="ARBA" id="ARBA00023125"/>
    </source>
</evidence>
<feature type="region of interest" description="Disordered" evidence="10">
    <location>
        <begin position="180"/>
        <end position="241"/>
    </location>
</feature>
<keyword evidence="4" id="KW-0862">Zinc</keyword>
<dbReference type="OrthoDB" id="515401at2759"/>
<evidence type="ECO:0000313" key="13">
    <source>
        <dbReference type="Proteomes" id="UP000218231"/>
    </source>
</evidence>
<dbReference type="InterPro" id="IPR000679">
    <property type="entry name" value="Znf_GATA"/>
</dbReference>
<evidence type="ECO:0000256" key="4">
    <source>
        <dbReference type="ARBA" id="ARBA00022833"/>
    </source>
</evidence>
<organism evidence="12 13">
    <name type="scientific">Diploscapter pachys</name>
    <dbReference type="NCBI Taxonomy" id="2018661"/>
    <lineage>
        <taxon>Eukaryota</taxon>
        <taxon>Metazoa</taxon>
        <taxon>Ecdysozoa</taxon>
        <taxon>Nematoda</taxon>
        <taxon>Chromadorea</taxon>
        <taxon>Rhabditida</taxon>
        <taxon>Rhabditina</taxon>
        <taxon>Rhabditomorpha</taxon>
        <taxon>Rhabditoidea</taxon>
        <taxon>Rhabditidae</taxon>
        <taxon>Diploscapter</taxon>
    </lineage>
</organism>
<feature type="domain" description="GATA-type" evidence="11">
    <location>
        <begin position="283"/>
        <end position="336"/>
    </location>
</feature>
<dbReference type="InterPro" id="IPR039355">
    <property type="entry name" value="Transcription_factor_GATA"/>
</dbReference>
<keyword evidence="6" id="KW-0238">DNA-binding</keyword>
<evidence type="ECO:0000256" key="5">
    <source>
        <dbReference type="ARBA" id="ARBA00023015"/>
    </source>
</evidence>
<keyword evidence="3 9" id="KW-0863">Zinc-finger</keyword>
<reference evidence="12 13" key="1">
    <citation type="journal article" date="2017" name="Curr. Biol.">
        <title>Genome architecture and evolution of a unichromosomal asexual nematode.</title>
        <authorList>
            <person name="Fradin H."/>
            <person name="Zegar C."/>
            <person name="Gutwein M."/>
            <person name="Lucas J."/>
            <person name="Kovtun M."/>
            <person name="Corcoran D."/>
            <person name="Baugh L.R."/>
            <person name="Kiontke K."/>
            <person name="Gunsalus K."/>
            <person name="Fitch D.H."/>
            <person name="Piano F."/>
        </authorList>
    </citation>
    <scope>NUCLEOTIDE SEQUENCE [LARGE SCALE GENOMIC DNA]</scope>
    <source>
        <strain evidence="12">PF1309</strain>
    </source>
</reference>
<evidence type="ECO:0000256" key="3">
    <source>
        <dbReference type="ARBA" id="ARBA00022771"/>
    </source>
</evidence>
<keyword evidence="13" id="KW-1185">Reference proteome</keyword>
<evidence type="ECO:0000259" key="11">
    <source>
        <dbReference type="PROSITE" id="PS50114"/>
    </source>
</evidence>
<dbReference type="InterPro" id="IPR013088">
    <property type="entry name" value="Znf_NHR/GATA"/>
</dbReference>
<dbReference type="PANTHER" id="PTHR10071">
    <property type="entry name" value="TRANSCRIPTION FACTOR GATA FAMILY MEMBER"/>
    <property type="match status" value="1"/>
</dbReference>
<dbReference type="GO" id="GO:0000122">
    <property type="term" value="P:negative regulation of transcription by RNA polymerase II"/>
    <property type="evidence" value="ECO:0007669"/>
    <property type="project" value="TreeGrafter"/>
</dbReference>
<name>A0A2A2LHJ9_9BILA</name>
<sequence>MSEFKYEGATMTIPMYQHTTMLDTTTDAVTVGIGIGQEDTANAVTGAVYVTEGSTDVAAAAAVANGTGAGNTAIDDVNVCQSFVPLKAPFNYGTHPAGLYYTPTKPADPYPTNYQILLPGGAVYPTYTSTENGTFGGAIVEPTMFASQNFYAAPYGSANGFTYAYDASSFQTLPRVTTSSASSIPCTSSGSSSTSSSSNSSANSTSANGSTAIGLLATGPASANHSNHPSHAPPRSTEGRECVNCGVTNPPLWRRDGTGHYLCNACGLYHKMNGSARPLNAQKRTGVACVNCKTNTTTLWRRNGSGEPVCNACGLYYKLHNVERPLTMKKDGIQTRNRKVTSKSSRKSKSSSSDEEWMKQQQTAAMIVPTPYFNTPYGAFAFSNIDSM</sequence>
<protein>
    <recommendedName>
        <fullName evidence="11">GATA-type domain-containing protein</fullName>
    </recommendedName>
</protein>
<dbReference type="GO" id="GO:0005634">
    <property type="term" value="C:nucleus"/>
    <property type="evidence" value="ECO:0007669"/>
    <property type="project" value="UniProtKB-SubCell"/>
</dbReference>
<comment type="subcellular location">
    <subcellularLocation>
        <location evidence="1">Nucleus</location>
    </subcellularLocation>
</comment>
<evidence type="ECO:0000256" key="10">
    <source>
        <dbReference type="SAM" id="MobiDB-lite"/>
    </source>
</evidence>
<evidence type="ECO:0000256" key="7">
    <source>
        <dbReference type="ARBA" id="ARBA00023163"/>
    </source>
</evidence>
<dbReference type="GO" id="GO:0000978">
    <property type="term" value="F:RNA polymerase II cis-regulatory region sequence-specific DNA binding"/>
    <property type="evidence" value="ECO:0007669"/>
    <property type="project" value="TreeGrafter"/>
</dbReference>
<dbReference type="GO" id="GO:0045165">
    <property type="term" value="P:cell fate commitment"/>
    <property type="evidence" value="ECO:0007669"/>
    <property type="project" value="TreeGrafter"/>
</dbReference>
<dbReference type="GO" id="GO:0000981">
    <property type="term" value="F:DNA-binding transcription factor activity, RNA polymerase II-specific"/>
    <property type="evidence" value="ECO:0007669"/>
    <property type="project" value="TreeGrafter"/>
</dbReference>
<dbReference type="Proteomes" id="UP000218231">
    <property type="component" value="Unassembled WGS sequence"/>
</dbReference>
<proteinExistence type="predicted"/>
<dbReference type="CDD" id="cd00202">
    <property type="entry name" value="ZnF_GATA"/>
    <property type="match status" value="2"/>
</dbReference>
<dbReference type="SUPFAM" id="SSF57716">
    <property type="entry name" value="Glucocorticoid receptor-like (DNA-binding domain)"/>
    <property type="match status" value="2"/>
</dbReference>
<dbReference type="Gene3D" id="3.30.50.10">
    <property type="entry name" value="Erythroid Transcription Factor GATA-1, subunit A"/>
    <property type="match status" value="2"/>
</dbReference>
<keyword evidence="2" id="KW-0479">Metal-binding</keyword>
<evidence type="ECO:0000256" key="8">
    <source>
        <dbReference type="ARBA" id="ARBA00023242"/>
    </source>
</evidence>
<dbReference type="AlphaFoldDB" id="A0A2A2LHJ9"/>
<dbReference type="SMART" id="SM00401">
    <property type="entry name" value="ZnF_GATA"/>
    <property type="match status" value="2"/>
</dbReference>
<dbReference type="PRINTS" id="PR00619">
    <property type="entry name" value="GATAZNFINGER"/>
</dbReference>
<feature type="compositionally biased region" description="Basic residues" evidence="10">
    <location>
        <begin position="336"/>
        <end position="349"/>
    </location>
</feature>
<feature type="domain" description="GATA-type" evidence="11">
    <location>
        <begin position="236"/>
        <end position="293"/>
    </location>
</feature>
<keyword evidence="8" id="KW-0539">Nucleus</keyword>
<dbReference type="GO" id="GO:0045944">
    <property type="term" value="P:positive regulation of transcription by RNA polymerase II"/>
    <property type="evidence" value="ECO:0007669"/>
    <property type="project" value="TreeGrafter"/>
</dbReference>
<dbReference type="GO" id="GO:0009888">
    <property type="term" value="P:tissue development"/>
    <property type="evidence" value="ECO:0007669"/>
    <property type="project" value="UniProtKB-ARBA"/>
</dbReference>